<evidence type="ECO:0000256" key="2">
    <source>
        <dbReference type="SAM" id="MobiDB-lite"/>
    </source>
</evidence>
<feature type="domain" description="RRM" evidence="3">
    <location>
        <begin position="466"/>
        <end position="534"/>
    </location>
</feature>
<feature type="domain" description="RRM" evidence="3">
    <location>
        <begin position="155"/>
        <end position="233"/>
    </location>
</feature>
<dbReference type="AlphaFoldDB" id="A0A9P3LSX9"/>
<dbReference type="InterPro" id="IPR035979">
    <property type="entry name" value="RBD_domain_sf"/>
</dbReference>
<feature type="region of interest" description="Disordered" evidence="2">
    <location>
        <begin position="1"/>
        <end position="112"/>
    </location>
</feature>
<keyword evidence="1" id="KW-0694">RNA-binding</keyword>
<dbReference type="EMBL" id="BQFW01000002">
    <property type="protein sequence ID" value="GJJ69232.1"/>
    <property type="molecule type" value="Genomic_DNA"/>
</dbReference>
<name>A0A9P3LSX9_9FUNG</name>
<dbReference type="PANTHER" id="PTHR47330:SF1">
    <property type="entry name" value="POLY(U)-BINDING-SPLICING FACTOR PUF60"/>
    <property type="match status" value="1"/>
</dbReference>
<dbReference type="PANTHER" id="PTHR47330">
    <property type="entry name" value="POLY(U)-BINDING-SPLICING FACTOR PUF60-B-RELATED"/>
    <property type="match status" value="1"/>
</dbReference>
<dbReference type="GO" id="GO:0071013">
    <property type="term" value="C:catalytic step 2 spliceosome"/>
    <property type="evidence" value="ECO:0007669"/>
    <property type="project" value="TreeGrafter"/>
</dbReference>
<dbReference type="InterPro" id="IPR003954">
    <property type="entry name" value="RRM_euk-type"/>
</dbReference>
<dbReference type="InterPro" id="IPR000504">
    <property type="entry name" value="RRM_dom"/>
</dbReference>
<feature type="compositionally biased region" description="Polar residues" evidence="2">
    <location>
        <begin position="30"/>
        <end position="51"/>
    </location>
</feature>
<keyword evidence="5" id="KW-1185">Reference proteome</keyword>
<feature type="compositionally biased region" description="Polar residues" evidence="2">
    <location>
        <begin position="1"/>
        <end position="10"/>
    </location>
</feature>
<dbReference type="GO" id="GO:0003723">
    <property type="term" value="F:RNA binding"/>
    <property type="evidence" value="ECO:0007669"/>
    <property type="project" value="UniProtKB-UniRule"/>
</dbReference>
<dbReference type="PROSITE" id="PS50102">
    <property type="entry name" value="RRM"/>
    <property type="match status" value="3"/>
</dbReference>
<dbReference type="GO" id="GO:0000380">
    <property type="term" value="P:alternative mRNA splicing, via spliceosome"/>
    <property type="evidence" value="ECO:0007669"/>
    <property type="project" value="TreeGrafter"/>
</dbReference>
<feature type="compositionally biased region" description="Polar residues" evidence="2">
    <location>
        <begin position="71"/>
        <end position="84"/>
    </location>
</feature>
<dbReference type="GO" id="GO:0071011">
    <property type="term" value="C:precatalytic spliceosome"/>
    <property type="evidence" value="ECO:0007669"/>
    <property type="project" value="TreeGrafter"/>
</dbReference>
<comment type="caution">
    <text evidence="4">The sequence shown here is derived from an EMBL/GenBank/DDBJ whole genome shotgun (WGS) entry which is preliminary data.</text>
</comment>
<dbReference type="OrthoDB" id="5411533at2759"/>
<accession>A0A9P3LSX9</accession>
<feature type="compositionally biased region" description="Basic and acidic residues" evidence="2">
    <location>
        <begin position="87"/>
        <end position="99"/>
    </location>
</feature>
<dbReference type="Pfam" id="PF00076">
    <property type="entry name" value="RRM_1"/>
    <property type="match status" value="3"/>
</dbReference>
<dbReference type="InterPro" id="IPR012677">
    <property type="entry name" value="Nucleotide-bd_a/b_plait_sf"/>
</dbReference>
<dbReference type="SMART" id="SM00361">
    <property type="entry name" value="RRM_1"/>
    <property type="match status" value="2"/>
</dbReference>
<dbReference type="GO" id="GO:0000381">
    <property type="term" value="P:regulation of alternative mRNA splicing, via spliceosome"/>
    <property type="evidence" value="ECO:0007669"/>
    <property type="project" value="TreeGrafter"/>
</dbReference>
<gene>
    <name evidence="4" type="ORF">EMPS_01578</name>
</gene>
<dbReference type="InterPro" id="IPR051974">
    <property type="entry name" value="PUF60_regulator"/>
</dbReference>
<dbReference type="SMART" id="SM00360">
    <property type="entry name" value="RRM"/>
    <property type="match status" value="3"/>
</dbReference>
<dbReference type="GO" id="GO:0006376">
    <property type="term" value="P:mRNA splice site recognition"/>
    <property type="evidence" value="ECO:0007669"/>
    <property type="project" value="TreeGrafter"/>
</dbReference>
<organism evidence="4 5">
    <name type="scientific">Entomortierella parvispora</name>
    <dbReference type="NCBI Taxonomy" id="205924"/>
    <lineage>
        <taxon>Eukaryota</taxon>
        <taxon>Fungi</taxon>
        <taxon>Fungi incertae sedis</taxon>
        <taxon>Mucoromycota</taxon>
        <taxon>Mortierellomycotina</taxon>
        <taxon>Mortierellomycetes</taxon>
        <taxon>Mortierellales</taxon>
        <taxon>Mortierellaceae</taxon>
        <taxon>Entomortierella</taxon>
    </lineage>
</organism>
<proteinExistence type="predicted"/>
<evidence type="ECO:0000259" key="3">
    <source>
        <dbReference type="PROSITE" id="PS50102"/>
    </source>
</evidence>
<dbReference type="Proteomes" id="UP000827284">
    <property type="component" value="Unassembled WGS sequence"/>
</dbReference>
<evidence type="ECO:0000313" key="5">
    <source>
        <dbReference type="Proteomes" id="UP000827284"/>
    </source>
</evidence>
<evidence type="ECO:0000256" key="1">
    <source>
        <dbReference type="PROSITE-ProRule" id="PRU00176"/>
    </source>
</evidence>
<dbReference type="Gene3D" id="3.30.70.330">
    <property type="match status" value="3"/>
</dbReference>
<feature type="domain" description="RRM" evidence="3">
    <location>
        <begin position="248"/>
        <end position="326"/>
    </location>
</feature>
<sequence length="543" mass="57958">MDEGSPTATAAPNALKRPNDPNSEHLEDSAVSSPFSTPQSTTEVDSSTTPTAKKARVDQDQNDESMPVSDSAANGTESSDVTMTQDQDEKKEREEEPKDPITGLTASQSKALERAKQYAREIQEELFKAGVLASATEPEPSLAVANVSEQRKSLCRVYVGSISFEATEDDVRQKLGRFGAIKELVLKSDPGTSKHRGFCFVEYELPEAAILAVQASDSVEVVGRHLKIGRPKNYDASAINDMPPPPENRIYVANVGAPISETALKEIFESFGTVEQCVLLPDPVTRQHRGFGYVQYKTATDIDALVEAMKGFKVLDQALGVCKAMVGGPLPEGMKALDNMPMVAPTAQSTAATAAGIHPSRAGMVSMPGAAPVNPALLARATATAASTAQRLVALGQNSSAGNGDRESVASEENMSISGNQRYMVMQSLARSGGILPPSPATMQSSGAVESNVVRLQYEATPADVDDQLEEEFKEECSKYGPVLRVQLMPLSAAEGLLRIFIQFSSPVDARSAAAQLNGRHFDGKTIQASLFDSQEYLTGRLG</sequence>
<protein>
    <submittedName>
        <fullName evidence="4">Poly(U)-binding-splicing factor PUF60</fullName>
    </submittedName>
</protein>
<dbReference type="CDD" id="cd12374">
    <property type="entry name" value="RRM_UHM_SPF45_PUF60"/>
    <property type="match status" value="1"/>
</dbReference>
<feature type="compositionally biased region" description="Basic and acidic residues" evidence="2">
    <location>
        <begin position="17"/>
        <end position="28"/>
    </location>
</feature>
<reference evidence="4" key="1">
    <citation type="submission" date="2021-11" db="EMBL/GenBank/DDBJ databases">
        <authorList>
            <person name="Herlambang A."/>
            <person name="Guo Y."/>
            <person name="Takashima Y."/>
            <person name="Nishizawa T."/>
        </authorList>
    </citation>
    <scope>NUCLEOTIDE SEQUENCE</scope>
    <source>
        <strain evidence="4">E1425</strain>
    </source>
</reference>
<evidence type="ECO:0000313" key="4">
    <source>
        <dbReference type="EMBL" id="GJJ69232.1"/>
    </source>
</evidence>
<reference evidence="4" key="2">
    <citation type="journal article" date="2022" name="Microbiol. Resour. Announc.">
        <title>Whole-Genome Sequence of Entomortierella parvispora E1425, a Mucoromycotan Fungus Associated with Burkholderiaceae-Related Endosymbiotic Bacteria.</title>
        <authorList>
            <person name="Herlambang A."/>
            <person name="Guo Y."/>
            <person name="Takashima Y."/>
            <person name="Narisawa K."/>
            <person name="Ohta H."/>
            <person name="Nishizawa T."/>
        </authorList>
    </citation>
    <scope>NUCLEOTIDE SEQUENCE</scope>
    <source>
        <strain evidence="4">E1425</strain>
    </source>
</reference>
<dbReference type="SUPFAM" id="SSF54928">
    <property type="entry name" value="RNA-binding domain, RBD"/>
    <property type="match status" value="2"/>
</dbReference>